<sequence>MFFYYMDMNKHLFSFKLIVTVLALLSYFSCINQAQASSYLPPRLSLDANAGGSAAVGQADLLLSLKGNEQRNLYLNPQASYGTDEQWYADLGLGYRWIQNDAAILGGYVFASRSQVANQKRFWIVTPGVEALGSRWDARINGYISIGGRSDEIYIRPQLSQLVFSDHTGSVSTTCMNTNKTQQIGDGVDAKVAYQLFRNVPFKAYFGAYFFDIPHTNNVRGGAAGLEYWFDHHVKAFVNYTYDNLQYNTVVGGLALSFGGVRGEIANPSLSERLTDPVERYLANLGHGSGLPSETLVKGGTSLNPFLRDIAFFSQTGTPNNGGVGLSIVNCTFANPCGPTDFSQIGVNTLSSLLPNTVMYFTTGTYSATNNTSALILNSGQSVWGRSVNYSEAAVGVARPTFNGAFILVGNNILDSISLNNSLGARTTAISSNGGQNLAISNSTIGRADNPYGMAMDLTNASAALTRSDVNSNTGTLVSTVMGNFGPGILLSNSSLVVQSSKLNVATTLPLAVPTGVFLSNKSSLTLDSSELTVDVTDVMGSPVMGVVAFNTKSVATINNSSITVNSRPNSASTVGLFTSAGTITMNGGAITVSGATFASSMTRQGTNISITNVICTRFGTVGPC</sequence>
<reference evidence="2 3" key="1">
    <citation type="journal article" date="2017" name="Int. J. Syst. Evol. Microbiol.">
        <title>Aquarickettsiella crustaci n. gen. n. sp. (Gammaproteobacteria: Legionellales: Coxiellaceae); a bacterial pathogen of the freshwater crustacean: Gammarus fossarum (Malacostraca: Amphipoda).</title>
        <authorList>
            <person name="Bojko J."/>
            <person name="Dunn A.M."/>
            <person name="Stebbing P.D."/>
            <person name="Van Aerle R."/>
            <person name="Bacela-Spychalska K."/>
            <person name="Bean T.P."/>
            <person name="Stentiford G.D."/>
        </authorList>
    </citation>
    <scope>NUCLEOTIDE SEQUENCE [LARGE SCALE GENOMIC DNA]</scope>
    <source>
        <strain evidence="2">RA15029</strain>
    </source>
</reference>
<dbReference type="Gene3D" id="2.40.160.160">
    <property type="entry name" value="Inverse autotransporter, beta-domain"/>
    <property type="match status" value="1"/>
</dbReference>
<evidence type="ECO:0000259" key="1">
    <source>
        <dbReference type="Pfam" id="PF11924"/>
    </source>
</evidence>
<dbReference type="EMBL" id="NMOS02000036">
    <property type="protein sequence ID" value="RDH39828.1"/>
    <property type="molecule type" value="Genomic_DNA"/>
</dbReference>
<dbReference type="InterPro" id="IPR038177">
    <property type="entry name" value="IAT_beta_sf"/>
</dbReference>
<name>A0A370CF14_9COXI</name>
<feature type="domain" description="Inverse autotransporter beta-domain" evidence="1">
    <location>
        <begin position="43"/>
        <end position="148"/>
    </location>
</feature>
<proteinExistence type="predicted"/>
<gene>
    <name evidence="2" type="ORF">CFE62_006990</name>
</gene>
<keyword evidence="3" id="KW-1185">Reference proteome</keyword>
<evidence type="ECO:0000313" key="2">
    <source>
        <dbReference type="EMBL" id="RDH39828.1"/>
    </source>
</evidence>
<dbReference type="InterPro" id="IPR024519">
    <property type="entry name" value="IAT_beta"/>
</dbReference>
<accession>A0A370CF14</accession>
<evidence type="ECO:0000313" key="3">
    <source>
        <dbReference type="Proteomes" id="UP000226429"/>
    </source>
</evidence>
<reference evidence="2 3" key="2">
    <citation type="journal article" date="2018" name="J. Invertebr. Pathol.">
        <title>'Candidatus Aquirickettsiella gammari' (Gammaproteobacteria: Legionellales: Coxiellaceae): A bacterial pathogen of the freshwater crustacean Gammarus fossarum (Malacostraca: Amphipoda).</title>
        <authorList>
            <person name="Bojko J."/>
            <person name="Dunn A.M."/>
            <person name="Stebbing P.D."/>
            <person name="van Aerle R."/>
            <person name="Bacela-Spychalska K."/>
            <person name="Bean T.P."/>
            <person name="Urrutia A."/>
            <person name="Stentiford G.D."/>
        </authorList>
    </citation>
    <scope>NUCLEOTIDE SEQUENCE [LARGE SCALE GENOMIC DNA]</scope>
    <source>
        <strain evidence="2">RA15029</strain>
    </source>
</reference>
<dbReference type="Proteomes" id="UP000226429">
    <property type="component" value="Unassembled WGS sequence"/>
</dbReference>
<dbReference type="AlphaFoldDB" id="A0A370CF14"/>
<protein>
    <recommendedName>
        <fullName evidence="1">Inverse autotransporter beta-domain domain-containing protein</fullName>
    </recommendedName>
</protein>
<comment type="caution">
    <text evidence="2">The sequence shown here is derived from an EMBL/GenBank/DDBJ whole genome shotgun (WGS) entry which is preliminary data.</text>
</comment>
<organism evidence="2 3">
    <name type="scientific">Candidatus Aquirickettsiella gammari</name>
    <dbReference type="NCBI Taxonomy" id="2016198"/>
    <lineage>
        <taxon>Bacteria</taxon>
        <taxon>Pseudomonadati</taxon>
        <taxon>Pseudomonadota</taxon>
        <taxon>Gammaproteobacteria</taxon>
        <taxon>Legionellales</taxon>
        <taxon>Coxiellaceae</taxon>
        <taxon>Candidatus Aquirickettsiella</taxon>
    </lineage>
</organism>
<dbReference type="Pfam" id="PF11924">
    <property type="entry name" value="IAT_beta"/>
    <property type="match status" value="1"/>
</dbReference>